<feature type="region of interest" description="Disordered" evidence="1">
    <location>
        <begin position="572"/>
        <end position="607"/>
    </location>
</feature>
<dbReference type="Pfam" id="PF01590">
    <property type="entry name" value="GAF"/>
    <property type="match status" value="1"/>
</dbReference>
<dbReference type="GO" id="GO:0005886">
    <property type="term" value="C:plasma membrane"/>
    <property type="evidence" value="ECO:0007669"/>
    <property type="project" value="TreeGrafter"/>
</dbReference>
<dbReference type="InterPro" id="IPR035965">
    <property type="entry name" value="PAS-like_dom_sf"/>
</dbReference>
<reference evidence="4 5" key="1">
    <citation type="submission" date="2018-10" db="EMBL/GenBank/DDBJ databases">
        <title>Genome sequencing of Arthrobacter oryzae TNB02.</title>
        <authorList>
            <person name="Cho Y.-J."/>
            <person name="Cho A."/>
            <person name="Kim O.-S."/>
        </authorList>
    </citation>
    <scope>NUCLEOTIDE SEQUENCE [LARGE SCALE GENOMIC DNA]</scope>
    <source>
        <strain evidence="4 5">TNB02</strain>
    </source>
</reference>
<organism evidence="4 5">
    <name type="scientific">Arthrobacter oryzae</name>
    <dbReference type="NCBI Taxonomy" id="409290"/>
    <lineage>
        <taxon>Bacteria</taxon>
        <taxon>Bacillati</taxon>
        <taxon>Actinomycetota</taxon>
        <taxon>Actinomycetes</taxon>
        <taxon>Micrococcales</taxon>
        <taxon>Micrococcaceae</taxon>
        <taxon>Arthrobacter</taxon>
    </lineage>
</organism>
<evidence type="ECO:0000313" key="5">
    <source>
        <dbReference type="Proteomes" id="UP000273807"/>
    </source>
</evidence>
<dbReference type="Pfam" id="PF00990">
    <property type="entry name" value="GGDEF"/>
    <property type="match status" value="1"/>
</dbReference>
<dbReference type="EMBL" id="RBED01000137">
    <property type="protein sequence ID" value="RNL49913.1"/>
    <property type="molecule type" value="Genomic_DNA"/>
</dbReference>
<dbReference type="InterPro" id="IPR000700">
    <property type="entry name" value="PAS-assoc_C"/>
</dbReference>
<proteinExistence type="predicted"/>
<dbReference type="InterPro" id="IPR029787">
    <property type="entry name" value="Nucleotide_cyclase"/>
</dbReference>
<dbReference type="Proteomes" id="UP000273807">
    <property type="component" value="Unassembled WGS sequence"/>
</dbReference>
<dbReference type="PROSITE" id="PS50113">
    <property type="entry name" value="PAC"/>
    <property type="match status" value="1"/>
</dbReference>
<dbReference type="InterPro" id="IPR003018">
    <property type="entry name" value="GAF"/>
</dbReference>
<dbReference type="Gene3D" id="3.30.70.270">
    <property type="match status" value="1"/>
</dbReference>
<keyword evidence="5" id="KW-1185">Reference proteome</keyword>
<evidence type="ECO:0000259" key="3">
    <source>
        <dbReference type="PROSITE" id="PS50887"/>
    </source>
</evidence>
<dbReference type="SMART" id="SM00065">
    <property type="entry name" value="GAF"/>
    <property type="match status" value="1"/>
</dbReference>
<dbReference type="RefSeq" id="WP_123256685.1">
    <property type="nucleotide sequence ID" value="NZ_RBED01000137.1"/>
</dbReference>
<evidence type="ECO:0000259" key="2">
    <source>
        <dbReference type="PROSITE" id="PS50113"/>
    </source>
</evidence>
<dbReference type="GO" id="GO:0052621">
    <property type="term" value="F:diguanylate cyclase activity"/>
    <property type="evidence" value="ECO:0007669"/>
    <property type="project" value="TreeGrafter"/>
</dbReference>
<evidence type="ECO:0000256" key="1">
    <source>
        <dbReference type="SAM" id="MobiDB-lite"/>
    </source>
</evidence>
<dbReference type="PANTHER" id="PTHR45138">
    <property type="entry name" value="REGULATORY COMPONENTS OF SENSORY TRANSDUCTION SYSTEM"/>
    <property type="match status" value="1"/>
</dbReference>
<dbReference type="AlphaFoldDB" id="A0A3N0BMC0"/>
<dbReference type="InterPro" id="IPR000160">
    <property type="entry name" value="GGDEF_dom"/>
</dbReference>
<dbReference type="GO" id="GO:0043709">
    <property type="term" value="P:cell adhesion involved in single-species biofilm formation"/>
    <property type="evidence" value="ECO:0007669"/>
    <property type="project" value="TreeGrafter"/>
</dbReference>
<evidence type="ECO:0000313" key="4">
    <source>
        <dbReference type="EMBL" id="RNL49913.1"/>
    </source>
</evidence>
<dbReference type="Gene3D" id="3.30.450.40">
    <property type="match status" value="1"/>
</dbReference>
<dbReference type="InterPro" id="IPR000014">
    <property type="entry name" value="PAS"/>
</dbReference>
<dbReference type="Pfam" id="PF08448">
    <property type="entry name" value="PAS_4"/>
    <property type="match status" value="2"/>
</dbReference>
<dbReference type="InterPro" id="IPR029016">
    <property type="entry name" value="GAF-like_dom_sf"/>
</dbReference>
<dbReference type="SMART" id="SM00091">
    <property type="entry name" value="PAS"/>
    <property type="match status" value="2"/>
</dbReference>
<dbReference type="PANTHER" id="PTHR45138:SF9">
    <property type="entry name" value="DIGUANYLATE CYCLASE DGCM-RELATED"/>
    <property type="match status" value="1"/>
</dbReference>
<gene>
    <name evidence="4" type="ORF">D7003_17435</name>
</gene>
<protein>
    <submittedName>
        <fullName evidence="4">Diguanylate cyclase</fullName>
    </submittedName>
</protein>
<dbReference type="FunFam" id="3.30.70.270:FF:000001">
    <property type="entry name" value="Diguanylate cyclase domain protein"/>
    <property type="match status" value="1"/>
</dbReference>
<dbReference type="Gene3D" id="3.30.450.20">
    <property type="entry name" value="PAS domain"/>
    <property type="match status" value="2"/>
</dbReference>
<dbReference type="InterPro" id="IPR013656">
    <property type="entry name" value="PAS_4"/>
</dbReference>
<feature type="domain" description="GGDEF" evidence="3">
    <location>
        <begin position="454"/>
        <end position="582"/>
    </location>
</feature>
<feature type="compositionally biased region" description="Low complexity" evidence="1">
    <location>
        <begin position="589"/>
        <end position="601"/>
    </location>
</feature>
<dbReference type="InterPro" id="IPR050469">
    <property type="entry name" value="Diguanylate_Cyclase"/>
</dbReference>
<dbReference type="OrthoDB" id="23692at2"/>
<name>A0A3N0BMC0_9MICC</name>
<accession>A0A3N0BMC0</accession>
<dbReference type="SUPFAM" id="SSF55073">
    <property type="entry name" value="Nucleotide cyclase"/>
    <property type="match status" value="1"/>
</dbReference>
<dbReference type="PROSITE" id="PS50887">
    <property type="entry name" value="GGDEF"/>
    <property type="match status" value="1"/>
</dbReference>
<dbReference type="GO" id="GO:1902201">
    <property type="term" value="P:negative regulation of bacterial-type flagellum-dependent cell motility"/>
    <property type="evidence" value="ECO:0007669"/>
    <property type="project" value="TreeGrafter"/>
</dbReference>
<dbReference type="NCBIfam" id="TIGR00254">
    <property type="entry name" value="GGDEF"/>
    <property type="match status" value="1"/>
</dbReference>
<dbReference type="CDD" id="cd00130">
    <property type="entry name" value="PAS"/>
    <property type="match status" value="1"/>
</dbReference>
<dbReference type="CDD" id="cd01949">
    <property type="entry name" value="GGDEF"/>
    <property type="match status" value="1"/>
</dbReference>
<dbReference type="NCBIfam" id="TIGR00229">
    <property type="entry name" value="sensory_box"/>
    <property type="match status" value="1"/>
</dbReference>
<dbReference type="SUPFAM" id="SSF55785">
    <property type="entry name" value="PYP-like sensor domain (PAS domain)"/>
    <property type="match status" value="2"/>
</dbReference>
<feature type="domain" description="PAC" evidence="2">
    <location>
        <begin position="92"/>
        <end position="143"/>
    </location>
</feature>
<comment type="caution">
    <text evidence="4">The sequence shown here is derived from an EMBL/GenBank/DDBJ whole genome shotgun (WGS) entry which is preliminary data.</text>
</comment>
<sequence>MTTREYPTGESAGLPQQPEIPLQLRAVMNGIPAMVAYWDKDLRNRMANASYCDWFGTTAEALHGTHMRDLVSAEILAANQPHVARVLTGEPQKFDRTLTDRTGRTRYTHIAYAPDTVDGEVRGFFVLITDITERVQAERHQQRDMDRYRTLARSIPGVFVLLFDSDLRYLIAEGQELEAFGYRSADMEGRLLHDALETGLADELEPRYRAALAGQEVSWTRTIGDRTYGLTARPVFSDDDAAGMVVAMDVTERLQQERTWAALHEIATAVARSEAPADIAGQVASIVRSLFDVDSAAVTRVTGPTSAEIVAMAPIRPPTLSRKHIFSANDSSATVRVAVTGQPALVTYCPDGGTASEQMLAGGFRSSAAAPIRVNGSLWGVIALTSKSPTGLTRAMLDRLAQFAELVEIAIGNAEARASLEQQASTDALSGLPNRRALEERLAKETALAQSQGTKLSAIVLDIDHFKKVNDSFGHPAGDVVIVEVAARLRQVARQGEIVARVGGEEFVWLLPGSTGAEAVQAAERARAAIASAPFGEVGTVTISAGVCELREAGQRTLLGCADRALYTAKDGGRNRSYRYGNDADEAATEASRPAPEAEAALKARRA</sequence>
<dbReference type="InterPro" id="IPR043128">
    <property type="entry name" value="Rev_trsase/Diguanyl_cyclase"/>
</dbReference>
<dbReference type="SMART" id="SM00267">
    <property type="entry name" value="GGDEF"/>
    <property type="match status" value="1"/>
</dbReference>
<dbReference type="SUPFAM" id="SSF55781">
    <property type="entry name" value="GAF domain-like"/>
    <property type="match status" value="1"/>
</dbReference>